<dbReference type="InterPro" id="IPR018736">
    <property type="entry name" value="DUF2279_periplasmic_lipo"/>
</dbReference>
<comment type="caution">
    <text evidence="1">The sequence shown here is derived from an EMBL/GenBank/DDBJ whole genome shotgun (WGS) entry which is preliminary data.</text>
</comment>
<evidence type="ECO:0000313" key="1">
    <source>
        <dbReference type="EMBL" id="KAA9339922.1"/>
    </source>
</evidence>
<accession>A0A7L5A284</accession>
<dbReference type="EMBL" id="VTWU01000001">
    <property type="protein sequence ID" value="KAA9339922.1"/>
    <property type="molecule type" value="Genomic_DNA"/>
</dbReference>
<gene>
    <name evidence="1" type="ORF">F0P96_01805</name>
</gene>
<proteinExistence type="predicted"/>
<dbReference type="AlphaFoldDB" id="A0A7L5A284"/>
<dbReference type="Pfam" id="PF10043">
    <property type="entry name" value="DUF2279"/>
    <property type="match status" value="1"/>
</dbReference>
<organism evidence="1 2">
    <name type="scientific">Hymenobacter busanensis</name>
    <dbReference type="NCBI Taxonomy" id="2607656"/>
    <lineage>
        <taxon>Bacteria</taxon>
        <taxon>Pseudomonadati</taxon>
        <taxon>Bacteroidota</taxon>
        <taxon>Cytophagia</taxon>
        <taxon>Cytophagales</taxon>
        <taxon>Hymenobacteraceae</taxon>
        <taxon>Hymenobacter</taxon>
    </lineage>
</organism>
<keyword evidence="2" id="KW-1185">Reference proteome</keyword>
<evidence type="ECO:0000313" key="2">
    <source>
        <dbReference type="Proteomes" id="UP000326380"/>
    </source>
</evidence>
<name>A0A7L5A284_9BACT</name>
<dbReference type="Proteomes" id="UP000326380">
    <property type="component" value="Unassembled WGS sequence"/>
</dbReference>
<protein>
    <submittedName>
        <fullName evidence="1">DUF2279 domain-containing protein</fullName>
    </submittedName>
</protein>
<reference evidence="1 2" key="1">
    <citation type="submission" date="2019-09" db="EMBL/GenBank/DDBJ databases">
        <title>Genome sequence of Hymenobacter sp. M3.</title>
        <authorList>
            <person name="Srinivasan S."/>
        </authorList>
    </citation>
    <scope>NUCLEOTIDE SEQUENCE [LARGE SCALE GENOMIC DNA]</scope>
    <source>
        <strain evidence="1 2">M3</strain>
    </source>
</reference>
<sequence length="287" mass="32165">MRPQVAPVVGPLTKLPAEPVPPHRLPLLLGGLGAGYGGLYVALSQGWYTGRQVAPHWFNDFPEWKQLDKAGHFWGAFHESRGTVDMLRWAGVADKKAIWYGSLAGFLIQSPIEYFDSRDPAYGASATDLAANFLGSAGVLAQELAWREVRIMPKISFHLTPYAARRPNVLGSTVPERLLKDYNGQTYWLCTDVGAFLPAGSRWPRWLQPALGYGAQEVVYNDPDASRQAGLRPYRQYYLSLDVDLRRIPTRSKTLRRVFYALSIFHLPAPALELNSRRGLVAHGLYW</sequence>